<dbReference type="PANTHER" id="PTHR21266:SF60">
    <property type="entry name" value="3-KETOSTEROID-9-ALPHA-MONOOXYGENASE, OXYGENASE COMPONENT"/>
    <property type="match status" value="1"/>
</dbReference>
<gene>
    <name evidence="7" type="ordered locus">Swit_1542</name>
</gene>
<dbReference type="AlphaFoldDB" id="A0A9J9HA84"/>
<evidence type="ECO:0000256" key="1">
    <source>
        <dbReference type="ARBA" id="ARBA00022714"/>
    </source>
</evidence>
<dbReference type="SUPFAM" id="SSF55961">
    <property type="entry name" value="Bet v1-like"/>
    <property type="match status" value="1"/>
</dbReference>
<dbReference type="Proteomes" id="UP000001989">
    <property type="component" value="Chromosome"/>
</dbReference>
<keyword evidence="8" id="KW-1185">Reference proteome</keyword>
<dbReference type="Pfam" id="PF19112">
    <property type="entry name" value="VanA_C"/>
    <property type="match status" value="1"/>
</dbReference>
<name>A0A9J9HA84_RHIWR</name>
<dbReference type="InterPro" id="IPR017941">
    <property type="entry name" value="Rieske_2Fe-2S"/>
</dbReference>
<dbReference type="OrthoDB" id="9800776at2"/>
<keyword evidence="5" id="KW-0411">Iron-sulfur</keyword>
<dbReference type="PANTHER" id="PTHR21266">
    <property type="entry name" value="IRON-SULFUR DOMAIN CONTAINING PROTEIN"/>
    <property type="match status" value="1"/>
</dbReference>
<dbReference type="Gene3D" id="2.102.10.10">
    <property type="entry name" value="Rieske [2Fe-2S] iron-sulphur domain"/>
    <property type="match status" value="1"/>
</dbReference>
<evidence type="ECO:0000313" key="8">
    <source>
        <dbReference type="Proteomes" id="UP000001989"/>
    </source>
</evidence>
<organism evidence="7 8">
    <name type="scientific">Rhizorhabdus wittichii (strain DSM 6014 / CCUG 31198 / JCM 15750 / NBRC 105917 / EY 4224 / RW1)</name>
    <name type="common">Sphingomonas wittichii</name>
    <dbReference type="NCBI Taxonomy" id="392499"/>
    <lineage>
        <taxon>Bacteria</taxon>
        <taxon>Pseudomonadati</taxon>
        <taxon>Pseudomonadota</taxon>
        <taxon>Alphaproteobacteria</taxon>
        <taxon>Sphingomonadales</taxon>
        <taxon>Sphingomonadaceae</taxon>
        <taxon>Rhizorhabdus</taxon>
    </lineage>
</organism>
<dbReference type="PROSITE" id="PS51296">
    <property type="entry name" value="RIESKE"/>
    <property type="match status" value="1"/>
</dbReference>
<dbReference type="GO" id="GO:0046872">
    <property type="term" value="F:metal ion binding"/>
    <property type="evidence" value="ECO:0007669"/>
    <property type="project" value="UniProtKB-KW"/>
</dbReference>
<evidence type="ECO:0000256" key="4">
    <source>
        <dbReference type="ARBA" id="ARBA00023004"/>
    </source>
</evidence>
<dbReference type="GO" id="GO:0051537">
    <property type="term" value="F:2 iron, 2 sulfur cluster binding"/>
    <property type="evidence" value="ECO:0007669"/>
    <property type="project" value="UniProtKB-KW"/>
</dbReference>
<keyword evidence="3" id="KW-0560">Oxidoreductase</keyword>
<dbReference type="GO" id="GO:0016491">
    <property type="term" value="F:oxidoreductase activity"/>
    <property type="evidence" value="ECO:0007669"/>
    <property type="project" value="UniProtKB-KW"/>
</dbReference>
<dbReference type="InterPro" id="IPR050584">
    <property type="entry name" value="Cholesterol_7-desaturase"/>
</dbReference>
<protein>
    <submittedName>
        <fullName evidence="7">Rieske (2Fe-2S) domain protein</fullName>
    </submittedName>
</protein>
<sequence>MYPFGLATAYPRNRWYIAALSAEITQTPFERMLLDVPVALYRTEDGRPVAMYGRCPHRFYPLALGRVEGDGLVCGYHGFKFAASGKCVRIPAQNSGANFEQPTYPLEERGTYTWIWMGDPKLADPSSIPPYEDFGLDQPGWAVSGGYRLEINGRSQLLIDNLMDLTHLPHVHHHVPGGDAYLQSRHTLSERPRSLRLTQEMPGTWSPFFEFLWGADQRFDGEVMLHQVTDFYGPEFVKTSGPLIDFAQDGEGHLSTSHGIVYFLHGVTPAMAHSTHFFCAQTRNFRIDDDAFGQALHELDEVIRMQDVVAINHVEPDVERSSQVQRELLARSDRAAAAVRERIKEMILAEQPSQASEPAPARDLAG</sequence>
<feature type="domain" description="Rieske" evidence="6">
    <location>
        <begin position="15"/>
        <end position="115"/>
    </location>
</feature>
<evidence type="ECO:0000313" key="7">
    <source>
        <dbReference type="EMBL" id="ABQ67905.1"/>
    </source>
</evidence>
<dbReference type="InterPro" id="IPR036922">
    <property type="entry name" value="Rieske_2Fe-2S_sf"/>
</dbReference>
<keyword evidence="4" id="KW-0408">Iron</keyword>
<evidence type="ECO:0000256" key="2">
    <source>
        <dbReference type="ARBA" id="ARBA00022723"/>
    </source>
</evidence>
<evidence type="ECO:0000259" key="6">
    <source>
        <dbReference type="PROSITE" id="PS51296"/>
    </source>
</evidence>
<reference evidence="7 8" key="1">
    <citation type="journal article" date="2010" name="J. Bacteriol.">
        <title>Genome sequence of the dioxin-mineralizing bacterium Sphingomonas wittichii RW1.</title>
        <authorList>
            <person name="Miller T.R."/>
            <person name="Delcher A.L."/>
            <person name="Salzberg S.L."/>
            <person name="Saunders E."/>
            <person name="Detter J.C."/>
            <person name="Halden R.U."/>
        </authorList>
    </citation>
    <scope>NUCLEOTIDE SEQUENCE [LARGE SCALE GENOMIC DNA]</scope>
    <source>
        <strain evidence="8">DSM 6014 / CCUG 31198 / JCM 15750 / NBRC 105917 / EY 4224 / RW1</strain>
    </source>
</reference>
<dbReference type="EMBL" id="CP000699">
    <property type="protein sequence ID" value="ABQ67905.1"/>
    <property type="molecule type" value="Genomic_DNA"/>
</dbReference>
<evidence type="ECO:0000256" key="3">
    <source>
        <dbReference type="ARBA" id="ARBA00023002"/>
    </source>
</evidence>
<keyword evidence="2" id="KW-0479">Metal-binding</keyword>
<keyword evidence="1" id="KW-0001">2Fe-2S</keyword>
<dbReference type="KEGG" id="swi:Swit_1542"/>
<evidence type="ECO:0000256" key="5">
    <source>
        <dbReference type="ARBA" id="ARBA00023014"/>
    </source>
</evidence>
<proteinExistence type="predicted"/>
<dbReference type="Pfam" id="PF00355">
    <property type="entry name" value="Rieske"/>
    <property type="match status" value="1"/>
</dbReference>
<dbReference type="InterPro" id="IPR044043">
    <property type="entry name" value="VanA_C_cat"/>
</dbReference>
<accession>A0A9J9HA84</accession>
<dbReference type="SUPFAM" id="SSF50022">
    <property type="entry name" value="ISP domain"/>
    <property type="match status" value="1"/>
</dbReference>
<dbReference type="Gene3D" id="3.90.380.10">
    <property type="entry name" value="Naphthalene 1,2-dioxygenase Alpha Subunit, Chain A, domain 1"/>
    <property type="match status" value="1"/>
</dbReference>